<organism evidence="2 3">
    <name type="scientific">Peptoniphilus harei ACS-146-V-Sch2b</name>
    <dbReference type="NCBI Taxonomy" id="908338"/>
    <lineage>
        <taxon>Bacteria</taxon>
        <taxon>Bacillati</taxon>
        <taxon>Bacillota</taxon>
        <taxon>Tissierellia</taxon>
        <taxon>Tissierellales</taxon>
        <taxon>Peptoniphilaceae</taxon>
        <taxon>Peptoniphilus</taxon>
    </lineage>
</organism>
<dbReference type="AlphaFoldDB" id="E4L0P2"/>
<dbReference type="InterPro" id="IPR001387">
    <property type="entry name" value="Cro/C1-type_HTH"/>
</dbReference>
<dbReference type="SMART" id="SM00530">
    <property type="entry name" value="HTH_XRE"/>
    <property type="match status" value="1"/>
</dbReference>
<proteinExistence type="predicted"/>
<feature type="domain" description="HTH cro/C1-type" evidence="1">
    <location>
        <begin position="7"/>
        <end position="61"/>
    </location>
</feature>
<evidence type="ECO:0000259" key="1">
    <source>
        <dbReference type="PROSITE" id="PS50943"/>
    </source>
</evidence>
<dbReference type="Pfam" id="PF01381">
    <property type="entry name" value="HTH_3"/>
    <property type="match status" value="1"/>
</dbReference>
<keyword evidence="3" id="KW-1185">Reference proteome</keyword>
<evidence type="ECO:0000313" key="2">
    <source>
        <dbReference type="EMBL" id="EFR32321.1"/>
    </source>
</evidence>
<keyword evidence="2" id="KW-0238">DNA-binding</keyword>
<protein>
    <submittedName>
        <fullName evidence="2">DNA-binding helix-turn-helix protein</fullName>
    </submittedName>
</protein>
<reference evidence="2 3" key="1">
    <citation type="submission" date="2010-10" db="EMBL/GenBank/DDBJ databases">
        <authorList>
            <person name="Durkin A.S."/>
            <person name="Madupu R."/>
            <person name="Torralba M."/>
            <person name="Gillis M."/>
            <person name="Methe B."/>
            <person name="Sutton G."/>
            <person name="Nelson K.E."/>
        </authorList>
    </citation>
    <scope>NUCLEOTIDE SEQUENCE [LARGE SCALE GENOMIC DNA]</scope>
    <source>
        <strain evidence="2 3">ACS-146-V-Sch2b</strain>
    </source>
</reference>
<dbReference type="SUPFAM" id="SSF47413">
    <property type="entry name" value="lambda repressor-like DNA-binding domains"/>
    <property type="match status" value="1"/>
</dbReference>
<dbReference type="InterPro" id="IPR010982">
    <property type="entry name" value="Lambda_DNA-bd_dom_sf"/>
</dbReference>
<comment type="caution">
    <text evidence="2">The sequence shown here is derived from an EMBL/GenBank/DDBJ whole genome shotgun (WGS) entry which is preliminary data.</text>
</comment>
<dbReference type="GO" id="GO:0003677">
    <property type="term" value="F:DNA binding"/>
    <property type="evidence" value="ECO:0007669"/>
    <property type="project" value="UniProtKB-KW"/>
</dbReference>
<evidence type="ECO:0000313" key="3">
    <source>
        <dbReference type="Proteomes" id="UP000003705"/>
    </source>
</evidence>
<dbReference type="CDD" id="cd00093">
    <property type="entry name" value="HTH_XRE"/>
    <property type="match status" value="1"/>
</dbReference>
<sequence>MRMKITLKAARVNAGLTQKQLATLMNRDVTTVWNWENKKTKMSLKDFKKACSVLGVPEEFIFFEN</sequence>
<dbReference type="EMBL" id="AENP01000028">
    <property type="protein sequence ID" value="EFR32321.1"/>
    <property type="molecule type" value="Genomic_DNA"/>
</dbReference>
<name>E4L0P2_9FIRM</name>
<gene>
    <name evidence="2" type="ORF">HMPREF9286_1114</name>
</gene>
<accession>E4L0P2</accession>
<dbReference type="Proteomes" id="UP000003705">
    <property type="component" value="Unassembled WGS sequence"/>
</dbReference>
<dbReference type="RefSeq" id="WP_005957835.1">
    <property type="nucleotide sequence ID" value="NZ_AENP01000028.1"/>
</dbReference>
<dbReference type="PROSITE" id="PS50943">
    <property type="entry name" value="HTH_CROC1"/>
    <property type="match status" value="1"/>
</dbReference>
<dbReference type="Gene3D" id="1.10.260.40">
    <property type="entry name" value="lambda repressor-like DNA-binding domains"/>
    <property type="match status" value="1"/>
</dbReference>